<dbReference type="SMART" id="SM00342">
    <property type="entry name" value="HTH_ARAC"/>
    <property type="match status" value="1"/>
</dbReference>
<dbReference type="SUPFAM" id="SSF51215">
    <property type="entry name" value="Regulatory protein AraC"/>
    <property type="match status" value="1"/>
</dbReference>
<gene>
    <name evidence="5" type="ORF">GA0061105_10136</name>
</gene>
<dbReference type="InterPro" id="IPR018060">
    <property type="entry name" value="HTH_AraC"/>
</dbReference>
<evidence type="ECO:0000313" key="5">
    <source>
        <dbReference type="EMBL" id="SCB56208.1"/>
    </source>
</evidence>
<dbReference type="GO" id="GO:0043565">
    <property type="term" value="F:sequence-specific DNA binding"/>
    <property type="evidence" value="ECO:0007669"/>
    <property type="project" value="InterPro"/>
</dbReference>
<name>A0A1C3XVD1_9HYPH</name>
<evidence type="ECO:0000313" key="6">
    <source>
        <dbReference type="Proteomes" id="UP000198723"/>
    </source>
</evidence>
<dbReference type="AlphaFoldDB" id="A0A1C3XVD1"/>
<dbReference type="PROSITE" id="PS01124">
    <property type="entry name" value="HTH_ARAC_FAMILY_2"/>
    <property type="match status" value="1"/>
</dbReference>
<dbReference type="Proteomes" id="UP000198723">
    <property type="component" value="Unassembled WGS sequence"/>
</dbReference>
<protein>
    <submittedName>
        <fullName evidence="5">AraC-type DNA-binding protein</fullName>
    </submittedName>
</protein>
<evidence type="ECO:0000256" key="3">
    <source>
        <dbReference type="ARBA" id="ARBA00023163"/>
    </source>
</evidence>
<dbReference type="GO" id="GO:0003700">
    <property type="term" value="F:DNA-binding transcription factor activity"/>
    <property type="evidence" value="ECO:0007669"/>
    <property type="project" value="InterPro"/>
</dbReference>
<evidence type="ECO:0000256" key="1">
    <source>
        <dbReference type="ARBA" id="ARBA00023015"/>
    </source>
</evidence>
<dbReference type="InterPro" id="IPR009057">
    <property type="entry name" value="Homeodomain-like_sf"/>
</dbReference>
<keyword evidence="2 5" id="KW-0238">DNA-binding</keyword>
<proteinExistence type="predicted"/>
<keyword evidence="1" id="KW-0805">Transcription regulation</keyword>
<dbReference type="Gene3D" id="1.10.10.60">
    <property type="entry name" value="Homeodomain-like"/>
    <property type="match status" value="2"/>
</dbReference>
<evidence type="ECO:0000259" key="4">
    <source>
        <dbReference type="PROSITE" id="PS01124"/>
    </source>
</evidence>
<reference evidence="5 6" key="1">
    <citation type="submission" date="2016-08" db="EMBL/GenBank/DDBJ databases">
        <authorList>
            <person name="Seilhamer J.J."/>
        </authorList>
    </citation>
    <scope>NUCLEOTIDE SEQUENCE [LARGE SCALE GENOMIC DNA]</scope>
    <source>
        <strain evidence="5 6">HBR26</strain>
    </source>
</reference>
<dbReference type="PANTHER" id="PTHR43280">
    <property type="entry name" value="ARAC-FAMILY TRANSCRIPTIONAL REGULATOR"/>
    <property type="match status" value="1"/>
</dbReference>
<feature type="domain" description="HTH araC/xylS-type" evidence="4">
    <location>
        <begin position="178"/>
        <end position="276"/>
    </location>
</feature>
<dbReference type="Pfam" id="PF12833">
    <property type="entry name" value="HTH_18"/>
    <property type="match status" value="1"/>
</dbReference>
<organism evidence="5 6">
    <name type="scientific">Rhizobium aethiopicum</name>
    <dbReference type="NCBI Taxonomy" id="1138170"/>
    <lineage>
        <taxon>Bacteria</taxon>
        <taxon>Pseudomonadati</taxon>
        <taxon>Pseudomonadota</taxon>
        <taxon>Alphaproteobacteria</taxon>
        <taxon>Hyphomicrobiales</taxon>
        <taxon>Rhizobiaceae</taxon>
        <taxon>Rhizobium/Agrobacterium group</taxon>
        <taxon>Rhizobium</taxon>
    </lineage>
</organism>
<accession>A0A1C3XVD1</accession>
<sequence>MQLDFSLMRQAEAIYRSPLAAAGGLAVTGSGRQHARHAVKDRKLPSFAVVLVERGQGFLETAAGGRQRVEGPALFWLFPSRLHSYGPDEAGWDERWALFEGSFPRDFVRMRLMAERHPLVGLRHIEEMARLFGQLHADLSDDSHLGRASAASMLHRIVIAAARQASSAVGVEGGAATGDLVETLRGRALQPLDLATFAADHGMSPATLRRKFLAETGLPPKAFQLRARMDYAKQLLVTTDEKIEIVAASVGIDDPFYFSRVFHEREGCSPREFRMRYKRG</sequence>
<keyword evidence="3" id="KW-0804">Transcription</keyword>
<dbReference type="InterPro" id="IPR037923">
    <property type="entry name" value="HTH-like"/>
</dbReference>
<dbReference type="SUPFAM" id="SSF46689">
    <property type="entry name" value="Homeodomain-like"/>
    <property type="match status" value="1"/>
</dbReference>
<dbReference type="Pfam" id="PF02311">
    <property type="entry name" value="AraC_binding"/>
    <property type="match status" value="1"/>
</dbReference>
<dbReference type="InterPro" id="IPR003313">
    <property type="entry name" value="AraC-bd"/>
</dbReference>
<dbReference type="EMBL" id="FMAJ01000001">
    <property type="protein sequence ID" value="SCB56208.1"/>
    <property type="molecule type" value="Genomic_DNA"/>
</dbReference>
<dbReference type="PANTHER" id="PTHR43280:SF30">
    <property type="entry name" value="MMSAB OPERON REGULATORY PROTEIN"/>
    <property type="match status" value="1"/>
</dbReference>
<evidence type="ECO:0000256" key="2">
    <source>
        <dbReference type="ARBA" id="ARBA00023125"/>
    </source>
</evidence>
<dbReference type="STRING" id="1138170.GA0061105_10136"/>